<dbReference type="InterPro" id="IPR029055">
    <property type="entry name" value="Ntn_hydrolases_N"/>
</dbReference>
<name>A0A1B2ICY7_9CAUD</name>
<reference evidence="2" key="1">
    <citation type="submission" date="2016-06" db="EMBL/GenBank/DDBJ databases">
        <authorList>
            <person name="Berg J.A."/>
            <person name="Grossarth S.E."/>
            <person name="Jarvis T.M."/>
            <person name="Merrill B.D."/>
            <person name="Breakwell D.P."/>
            <person name="Hope S."/>
            <person name="Grose J.H."/>
        </authorList>
    </citation>
    <scope>NUCLEOTIDE SEQUENCE [LARGE SCALE GENOMIC DNA]</scope>
</reference>
<dbReference type="Proteomes" id="UP000203302">
    <property type="component" value="Segment"/>
</dbReference>
<evidence type="ECO:0000313" key="1">
    <source>
        <dbReference type="EMBL" id="ANZ49092.1"/>
    </source>
</evidence>
<dbReference type="RefSeq" id="YP_009292978.1">
    <property type="nucleotide sequence ID" value="NC_031127.1"/>
</dbReference>
<dbReference type="SUPFAM" id="SSF56235">
    <property type="entry name" value="N-terminal nucleophile aminohydrolases (Ntn hydrolases)"/>
    <property type="match status" value="1"/>
</dbReference>
<dbReference type="OrthoDB" id="24806at10239"/>
<accession>A0A1B2ICY7</accession>
<sequence>MTTIAYDGKTLASDSQTTQDGIRLSNSAVKIFSATHRDWAVEGKRIVAFGVAGNLHAANDLRNAMETFAGHKAGDPFAKGVTFAFIAIAEDRTVFVGGKYSDDDRSWVVQAESPVAVGSGGDFAIGAMAAGAKAEDAVRIASKFDVNTNDSVTSIDC</sequence>
<gene>
    <name evidence="1" type="ORF">HUXLEY_1</name>
</gene>
<dbReference type="KEGG" id="vg:29069403"/>
<dbReference type="GeneID" id="29069403"/>
<organism evidence="1 2">
    <name type="scientific">Erwinia phage vB_EamM_Huxley</name>
    <dbReference type="NCBI Taxonomy" id="1883373"/>
    <lineage>
        <taxon>Viruses</taxon>
        <taxon>Duplodnaviria</taxon>
        <taxon>Heunggongvirae</taxon>
        <taxon>Uroviricota</taxon>
        <taxon>Caudoviricetes</taxon>
        <taxon>Chimalliviridae</taxon>
        <taxon>Machinavirus</taxon>
        <taxon>Machinavirus machina</taxon>
    </lineage>
</organism>
<proteinExistence type="predicted"/>
<dbReference type="Gene3D" id="3.60.20.10">
    <property type="entry name" value="Glutamine Phosphoribosylpyrophosphate, subunit 1, domain 1"/>
    <property type="match status" value="1"/>
</dbReference>
<protein>
    <submittedName>
        <fullName evidence="1">Uncharacterized protein</fullName>
    </submittedName>
</protein>
<evidence type="ECO:0000313" key="2">
    <source>
        <dbReference type="Proteomes" id="UP000203302"/>
    </source>
</evidence>
<dbReference type="EMBL" id="KX397368">
    <property type="protein sequence ID" value="ANZ49092.1"/>
    <property type="molecule type" value="Genomic_DNA"/>
</dbReference>